<dbReference type="Gene3D" id="1.20.120.160">
    <property type="entry name" value="HPT domain"/>
    <property type="match status" value="1"/>
</dbReference>
<dbReference type="Proteomes" id="UP000565262">
    <property type="component" value="Unassembled WGS sequence"/>
</dbReference>
<dbReference type="SUPFAM" id="SSF52172">
    <property type="entry name" value="CheY-like"/>
    <property type="match status" value="1"/>
</dbReference>
<reference evidence="10 11" key="1">
    <citation type="submission" date="2020-08" db="EMBL/GenBank/DDBJ databases">
        <title>Oceanospirillum sp. nov. isolated from marine sediment.</title>
        <authorList>
            <person name="Ji X."/>
        </authorList>
    </citation>
    <scope>NUCLEOTIDE SEQUENCE [LARGE SCALE GENOMIC DNA]</scope>
    <source>
        <strain evidence="10 11">D5</strain>
    </source>
</reference>
<feature type="transmembrane region" description="Helical" evidence="7">
    <location>
        <begin position="12"/>
        <end position="30"/>
    </location>
</feature>
<dbReference type="PROSITE" id="PS50109">
    <property type="entry name" value="HIS_KIN"/>
    <property type="match status" value="1"/>
</dbReference>
<evidence type="ECO:0000256" key="7">
    <source>
        <dbReference type="SAM" id="Phobius"/>
    </source>
</evidence>
<dbReference type="SUPFAM" id="SSF55874">
    <property type="entry name" value="ATPase domain of HSP90 chaperone/DNA topoisomerase II/histidine kinase"/>
    <property type="match status" value="1"/>
</dbReference>
<dbReference type="InterPro" id="IPR036890">
    <property type="entry name" value="HATPase_C_sf"/>
</dbReference>
<evidence type="ECO:0000313" key="11">
    <source>
        <dbReference type="Proteomes" id="UP000565262"/>
    </source>
</evidence>
<keyword evidence="5" id="KW-0418">Kinase</keyword>
<dbReference type="InterPro" id="IPR033425">
    <property type="entry name" value="MASE3"/>
</dbReference>
<feature type="transmembrane region" description="Helical" evidence="7">
    <location>
        <begin position="176"/>
        <end position="195"/>
    </location>
</feature>
<evidence type="ECO:0000256" key="6">
    <source>
        <dbReference type="PROSITE-ProRule" id="PRU00169"/>
    </source>
</evidence>
<dbReference type="InterPro" id="IPR003661">
    <property type="entry name" value="HisK_dim/P_dom"/>
</dbReference>
<dbReference type="Pfam" id="PF00512">
    <property type="entry name" value="HisKA"/>
    <property type="match status" value="1"/>
</dbReference>
<evidence type="ECO:0000313" key="10">
    <source>
        <dbReference type="EMBL" id="MBB1485372.1"/>
    </source>
</evidence>
<dbReference type="RefSeq" id="WP_182807157.1">
    <property type="nucleotide sequence ID" value="NZ_JACJFM010000002.1"/>
</dbReference>
<dbReference type="GO" id="GO:0005886">
    <property type="term" value="C:plasma membrane"/>
    <property type="evidence" value="ECO:0007669"/>
    <property type="project" value="TreeGrafter"/>
</dbReference>
<dbReference type="CDD" id="cd17546">
    <property type="entry name" value="REC_hyHK_CKI1_RcsC-like"/>
    <property type="match status" value="1"/>
</dbReference>
<dbReference type="PROSITE" id="PS50110">
    <property type="entry name" value="RESPONSE_REGULATORY"/>
    <property type="match status" value="1"/>
</dbReference>
<dbReference type="InterPro" id="IPR011006">
    <property type="entry name" value="CheY-like_superfamily"/>
</dbReference>
<comment type="catalytic activity">
    <reaction evidence="1">
        <text>ATP + protein L-histidine = ADP + protein N-phospho-L-histidine.</text>
        <dbReference type="EC" id="2.7.13.3"/>
    </reaction>
</comment>
<proteinExistence type="predicted"/>
<dbReference type="InterPro" id="IPR036641">
    <property type="entry name" value="HPT_dom_sf"/>
</dbReference>
<protein>
    <recommendedName>
        <fullName evidence="2">histidine kinase</fullName>
        <ecNumber evidence="2">2.7.13.3</ecNumber>
    </recommendedName>
</protein>
<evidence type="ECO:0000259" key="9">
    <source>
        <dbReference type="PROSITE" id="PS50110"/>
    </source>
</evidence>
<feature type="transmembrane region" description="Helical" evidence="7">
    <location>
        <begin position="140"/>
        <end position="160"/>
    </location>
</feature>
<feature type="transmembrane region" description="Helical" evidence="7">
    <location>
        <begin position="202"/>
        <end position="226"/>
    </location>
</feature>
<evidence type="ECO:0000256" key="1">
    <source>
        <dbReference type="ARBA" id="ARBA00000085"/>
    </source>
</evidence>
<dbReference type="SUPFAM" id="SSF47384">
    <property type="entry name" value="Homodimeric domain of signal transducing histidine kinase"/>
    <property type="match status" value="1"/>
</dbReference>
<evidence type="ECO:0000259" key="8">
    <source>
        <dbReference type="PROSITE" id="PS50109"/>
    </source>
</evidence>
<dbReference type="AlphaFoldDB" id="A0A839ILF7"/>
<keyword evidence="7" id="KW-1133">Transmembrane helix</keyword>
<dbReference type="EC" id="2.7.13.3" evidence="2"/>
<dbReference type="PANTHER" id="PTHR43047:SF72">
    <property type="entry name" value="OSMOSENSING HISTIDINE PROTEIN KINASE SLN1"/>
    <property type="match status" value="1"/>
</dbReference>
<accession>A0A839ILF7</accession>
<dbReference type="SMART" id="SM00448">
    <property type="entry name" value="REC"/>
    <property type="match status" value="1"/>
</dbReference>
<dbReference type="InterPro" id="IPR001789">
    <property type="entry name" value="Sig_transdc_resp-reg_receiver"/>
</dbReference>
<dbReference type="EMBL" id="JACJFM010000002">
    <property type="protein sequence ID" value="MBB1485372.1"/>
    <property type="molecule type" value="Genomic_DNA"/>
</dbReference>
<dbReference type="GO" id="GO:0000155">
    <property type="term" value="F:phosphorelay sensor kinase activity"/>
    <property type="evidence" value="ECO:0007669"/>
    <property type="project" value="InterPro"/>
</dbReference>
<dbReference type="Gene3D" id="3.40.50.2300">
    <property type="match status" value="1"/>
</dbReference>
<keyword evidence="7" id="KW-0812">Transmembrane</keyword>
<feature type="transmembrane region" description="Helical" evidence="7">
    <location>
        <begin position="238"/>
        <end position="256"/>
    </location>
</feature>
<dbReference type="GO" id="GO:0009927">
    <property type="term" value="F:histidine phosphotransfer kinase activity"/>
    <property type="evidence" value="ECO:0007669"/>
    <property type="project" value="TreeGrafter"/>
</dbReference>
<dbReference type="SMART" id="SM00388">
    <property type="entry name" value="HisKA"/>
    <property type="match status" value="1"/>
</dbReference>
<dbReference type="InterPro" id="IPR004358">
    <property type="entry name" value="Sig_transdc_His_kin-like_C"/>
</dbReference>
<keyword evidence="3 6" id="KW-0597">Phosphoprotein</keyword>
<organism evidence="10 11">
    <name type="scientific">Oceanospirillum sediminis</name>
    <dbReference type="NCBI Taxonomy" id="2760088"/>
    <lineage>
        <taxon>Bacteria</taxon>
        <taxon>Pseudomonadati</taxon>
        <taxon>Pseudomonadota</taxon>
        <taxon>Gammaproteobacteria</taxon>
        <taxon>Oceanospirillales</taxon>
        <taxon>Oceanospirillaceae</taxon>
        <taxon>Oceanospirillum</taxon>
    </lineage>
</organism>
<feature type="modified residue" description="4-aspartylphosphate" evidence="6">
    <location>
        <position position="728"/>
    </location>
</feature>
<keyword evidence="11" id="KW-1185">Reference proteome</keyword>
<dbReference type="Gene3D" id="1.10.287.130">
    <property type="match status" value="1"/>
</dbReference>
<feature type="transmembrane region" description="Helical" evidence="7">
    <location>
        <begin position="67"/>
        <end position="87"/>
    </location>
</feature>
<dbReference type="PRINTS" id="PR00344">
    <property type="entry name" value="BCTRLSENSOR"/>
</dbReference>
<dbReference type="InterPro" id="IPR036097">
    <property type="entry name" value="HisK_dim/P_sf"/>
</dbReference>
<evidence type="ECO:0000256" key="2">
    <source>
        <dbReference type="ARBA" id="ARBA00012438"/>
    </source>
</evidence>
<dbReference type="PANTHER" id="PTHR43047">
    <property type="entry name" value="TWO-COMPONENT HISTIDINE PROTEIN KINASE"/>
    <property type="match status" value="1"/>
</dbReference>
<dbReference type="Gene3D" id="3.30.565.10">
    <property type="entry name" value="Histidine kinase-like ATPase, C-terminal domain"/>
    <property type="match status" value="1"/>
</dbReference>
<gene>
    <name evidence="10" type="ORF">H4O21_01905</name>
</gene>
<dbReference type="Pfam" id="PF00072">
    <property type="entry name" value="Response_reg"/>
    <property type="match status" value="1"/>
</dbReference>
<dbReference type="InterPro" id="IPR005467">
    <property type="entry name" value="His_kinase_dom"/>
</dbReference>
<keyword evidence="7" id="KW-0472">Membrane</keyword>
<evidence type="ECO:0000256" key="5">
    <source>
        <dbReference type="ARBA" id="ARBA00022777"/>
    </source>
</evidence>
<evidence type="ECO:0000256" key="3">
    <source>
        <dbReference type="ARBA" id="ARBA00022553"/>
    </source>
</evidence>
<dbReference type="InterPro" id="IPR003594">
    <property type="entry name" value="HATPase_dom"/>
</dbReference>
<dbReference type="Pfam" id="PF02518">
    <property type="entry name" value="HATPase_c"/>
    <property type="match status" value="1"/>
</dbReference>
<sequence length="934" mass="104924">MFTAYQRRASFFLMIFILSGLAFFTSALEWQGNKTLHTLMESTATLVAVFVGILCFLHYFAHRSDKLFFIIGAGFVGTATLDFYHALVTSEFFDLLFPSPPPSLIPWSWVSSRFFLGASFLVAAFAMLPRYQNRLSNTQIVCFSGLFAILSFLFFAFYPLPRAYYPELFVSRPEELIPALMMAVAGGMFYIRGGWKENDFEYWLLLTIIVSLMCQLMFMPFSLRLFDNPFNIAHLFKTLSYLLMSIGLFISIYRLFASEKHLKQRLERSLDKSTAATQAKSGFLATMSHEIRTPLNGIVATIDLLQQDIQQSEHRELLETAENSARMLQVIIDDILDFSRIEAGKLELDKLDISPEETIFQVVDNLSGQADKMRVRLRVNCPPDLPVVLADAVRIKQILYNLIGNAIKFSQGLADRQGAVVLDVEMKEQDEHRGILNLVVRDNGIGVSDELKASLFQPVEHGKPVNDLSDGSGLGLLLTKHLVDLMSGQLEVLSFAGEGSAFTVSLPLEYGDQSLLKTKPDLSGIFVIVCAGESLLTESLIRYLKHGKIPFFVLKSADTGPALQMANQLRSERLIILNSYADFSVTPGMLACRMPDTLTGSNIHFVTFSAEFSAYDEHYLEVKHDGRVIMHPSTVSYHRLLNTLNDLACKILKEPVHFSMADRPELSMTVEQAVSCNRMVLLVDDNSTNQNVIRQQLLRLGFLVDMAQNGRQALSMWQQNQYSLILSDCHMPEMDGYELASCIRQEESSFGKSRIPMIAITADALKGTRSKCLEAGMDAYLPKPFSLTALSKCLAPFMNEFDKKKTAVSDDVDGVDTQVLIEMIGSDDPGVLSQFYREFITSSRYLVEQLHQHLTEPCNNSLLTTRIKKLHTASEMVGAFYLKASCEKVIHLLANGANIKELVTDLNTCIQVCHGVIHSIEHYCQELDRIVQKR</sequence>
<dbReference type="CDD" id="cd00082">
    <property type="entry name" value="HisKA"/>
    <property type="match status" value="1"/>
</dbReference>
<dbReference type="Pfam" id="PF17159">
    <property type="entry name" value="MASE3"/>
    <property type="match status" value="1"/>
</dbReference>
<dbReference type="SMART" id="SM00387">
    <property type="entry name" value="HATPase_c"/>
    <property type="match status" value="1"/>
</dbReference>
<comment type="caution">
    <text evidence="10">The sequence shown here is derived from an EMBL/GenBank/DDBJ whole genome shotgun (WGS) entry which is preliminary data.</text>
</comment>
<dbReference type="SUPFAM" id="SSF47226">
    <property type="entry name" value="Histidine-containing phosphotransfer domain, HPT domain"/>
    <property type="match status" value="1"/>
</dbReference>
<feature type="domain" description="Histidine kinase" evidence="8">
    <location>
        <begin position="286"/>
        <end position="510"/>
    </location>
</feature>
<feature type="domain" description="Response regulatory" evidence="9">
    <location>
        <begin position="679"/>
        <end position="798"/>
    </location>
</feature>
<feature type="transmembrane region" description="Helical" evidence="7">
    <location>
        <begin position="107"/>
        <end position="128"/>
    </location>
</feature>
<evidence type="ECO:0000256" key="4">
    <source>
        <dbReference type="ARBA" id="ARBA00022679"/>
    </source>
</evidence>
<name>A0A839ILF7_9GAMM</name>
<keyword evidence="4" id="KW-0808">Transferase</keyword>
<feature type="transmembrane region" description="Helical" evidence="7">
    <location>
        <begin position="42"/>
        <end position="60"/>
    </location>
</feature>